<feature type="region of interest" description="Disordered" evidence="1">
    <location>
        <begin position="1"/>
        <end position="20"/>
    </location>
</feature>
<name>A0A3B5ABJ3_9TELE</name>
<proteinExistence type="predicted"/>
<evidence type="ECO:0000256" key="1">
    <source>
        <dbReference type="SAM" id="MobiDB-lite"/>
    </source>
</evidence>
<dbReference type="STRING" id="144197.ENSSPAP00000017741"/>
<reference evidence="2" key="1">
    <citation type="submission" date="2023-09" db="UniProtKB">
        <authorList>
            <consortium name="Ensembl"/>
        </authorList>
    </citation>
    <scope>IDENTIFICATION</scope>
</reference>
<evidence type="ECO:0000313" key="2">
    <source>
        <dbReference type="Ensembl" id="ENSSPAP00000017741.1"/>
    </source>
</evidence>
<organism evidence="2">
    <name type="scientific">Stegastes partitus</name>
    <name type="common">bicolor damselfish</name>
    <dbReference type="NCBI Taxonomy" id="144197"/>
    <lineage>
        <taxon>Eukaryota</taxon>
        <taxon>Metazoa</taxon>
        <taxon>Chordata</taxon>
        <taxon>Craniata</taxon>
        <taxon>Vertebrata</taxon>
        <taxon>Euteleostomi</taxon>
        <taxon>Actinopterygii</taxon>
        <taxon>Neopterygii</taxon>
        <taxon>Teleostei</taxon>
        <taxon>Neoteleostei</taxon>
        <taxon>Acanthomorphata</taxon>
        <taxon>Ovalentaria</taxon>
        <taxon>Pomacentridae</taxon>
        <taxon>Stegastes</taxon>
    </lineage>
</organism>
<dbReference type="AlphaFoldDB" id="A0A3B5ABJ3"/>
<accession>A0A3B5ABJ3</accession>
<dbReference type="Ensembl" id="ENSSPAT00000018015.1">
    <property type="protein sequence ID" value="ENSSPAP00000017741.1"/>
    <property type="gene ID" value="ENSSPAG00000013406.1"/>
</dbReference>
<sequence length="91" mass="10159">MNWLFPLSKGSGPLPPLNSLQQQRQRQIESLKSKQLLVCLLTLFCPEQSALPTMFPNHFNQEHVDSAHIHSPCLLSTASHLAHSKGRSTVC</sequence>
<protein>
    <submittedName>
        <fullName evidence="2">Uncharacterized protein</fullName>
    </submittedName>
</protein>